<sequence>MGGGAGWWKNFGNFPISQNSNFASKKSHVGTPKKSFLVAKVMPLLDEGGEACGDSGRIFYIRKTFYSQIPIRFKNLSRNSDKVVLKLRLSKDGVRFL</sequence>
<proteinExistence type="predicted"/>
<dbReference type="EMBL" id="CP015217">
    <property type="protein sequence ID" value="AOP33435.1"/>
    <property type="molecule type" value="Genomic_DNA"/>
</dbReference>
<organism evidence="1 2">
    <name type="scientific">Leptospira tipperaryensis</name>
    <dbReference type="NCBI Taxonomy" id="2564040"/>
    <lineage>
        <taxon>Bacteria</taxon>
        <taxon>Pseudomonadati</taxon>
        <taxon>Spirochaetota</taxon>
        <taxon>Spirochaetia</taxon>
        <taxon>Leptospirales</taxon>
        <taxon>Leptospiraceae</taxon>
        <taxon>Leptospira</taxon>
    </lineage>
</organism>
<keyword evidence="2" id="KW-1185">Reference proteome</keyword>
<accession>A0A1D7UV02</accession>
<protein>
    <submittedName>
        <fullName evidence="1">Uncharacterized protein</fullName>
    </submittedName>
</protein>
<dbReference type="Proteomes" id="UP000094197">
    <property type="component" value="Chromosome 1"/>
</dbReference>
<dbReference type="AlphaFoldDB" id="A0A1D7UV02"/>
<evidence type="ECO:0000313" key="1">
    <source>
        <dbReference type="EMBL" id="AOP33435.1"/>
    </source>
</evidence>
<dbReference type="KEGG" id="laj:A0128_05990"/>
<name>A0A1D7UV02_9LEPT</name>
<evidence type="ECO:0000313" key="2">
    <source>
        <dbReference type="Proteomes" id="UP000094197"/>
    </source>
</evidence>
<gene>
    <name evidence="1" type="ORF">A0128_05990</name>
</gene>
<reference evidence="1 2" key="1">
    <citation type="submission" date="2016-04" db="EMBL/GenBank/DDBJ databases">
        <title>Complete genome seqeunce of Leptospira alstonii serovar Room22.</title>
        <authorList>
            <person name="Nally J.E."/>
            <person name="Bayles D.O."/>
            <person name="Hurley D."/>
            <person name="Fanning S."/>
            <person name="McMahon B.J."/>
            <person name="Arent Z."/>
        </authorList>
    </citation>
    <scope>NUCLEOTIDE SEQUENCE [LARGE SCALE GENOMIC DNA]</scope>
    <source>
        <strain evidence="1 2">GWTS #1</strain>
    </source>
</reference>